<dbReference type="STRING" id="236234.A0A1J9R443"/>
<proteinExistence type="predicted"/>
<dbReference type="AlphaFoldDB" id="A0A1J9R443"/>
<dbReference type="InterPro" id="IPR046497">
    <property type="entry name" value="DUF6590"/>
</dbReference>
<protein>
    <submittedName>
        <fullName evidence="2">Heterokaryon incompatibility</fullName>
    </submittedName>
</protein>
<dbReference type="Pfam" id="PF20233">
    <property type="entry name" value="DUF6590"/>
    <property type="match status" value="1"/>
</dbReference>
<keyword evidence="3" id="KW-1185">Reference proteome</keyword>
<gene>
    <name evidence="2" type="ORF">BKCO1_19000175</name>
</gene>
<accession>A0A1J9R443</accession>
<sequence length="270" mass="29947">MNQNTDPTRGWVWHPEVKNHYRQEYDGGTSSQTGTPYGLSSKPAPIPAMFLPPSLLNHWPRDRGLVRRDSLAPSVPSDLHGVAAGGLGETIRGEQEEIDSESLDPGYMIQSRRFFTQGRMFSVLFTEPCGETTDPGRHVDNISTVMFGQRVFSNIRRFIVVKEGRGFAYACPVSTYGGRATTKRGLDPQQHAIVYIAGTYPQYVAGEQRLQKVPIPINPSAGSVTLSEASRINFAIHHPIQHNVKVKDLGIVHPDYIPTLISYARNESGF</sequence>
<evidence type="ECO:0000259" key="1">
    <source>
        <dbReference type="Pfam" id="PF20233"/>
    </source>
</evidence>
<comment type="caution">
    <text evidence="2">The sequence shown here is derived from an EMBL/GenBank/DDBJ whole genome shotgun (WGS) entry which is preliminary data.</text>
</comment>
<name>A0A1J9R443_9PEZI</name>
<dbReference type="RefSeq" id="XP_020131246.1">
    <property type="nucleotide sequence ID" value="XM_020271966.1"/>
</dbReference>
<reference evidence="2 3" key="1">
    <citation type="submission" date="2016-10" db="EMBL/GenBank/DDBJ databases">
        <title>Proteomics and genomics reveal pathogen-plant mechanisms compatible with a hemibiotrophic lifestyle of Diplodia corticola.</title>
        <authorList>
            <person name="Fernandes I."/>
            <person name="De Jonge R."/>
            <person name="Van De Peer Y."/>
            <person name="Devreese B."/>
            <person name="Alves A."/>
            <person name="Esteves A.C."/>
        </authorList>
    </citation>
    <scope>NUCLEOTIDE SEQUENCE [LARGE SCALE GENOMIC DNA]</scope>
    <source>
        <strain evidence="2 3">CBS 112549</strain>
    </source>
</reference>
<dbReference type="PANTHER" id="PTHR35391:SF5">
    <property type="entry name" value="DUF6590 DOMAIN-CONTAINING PROTEIN"/>
    <property type="match status" value="1"/>
</dbReference>
<dbReference type="OrthoDB" id="3559580at2759"/>
<dbReference type="PANTHER" id="PTHR35391">
    <property type="entry name" value="C2H2-TYPE DOMAIN-CONTAINING PROTEIN-RELATED"/>
    <property type="match status" value="1"/>
</dbReference>
<feature type="domain" description="DUF6590" evidence="1">
    <location>
        <begin position="112"/>
        <end position="261"/>
    </location>
</feature>
<dbReference type="GeneID" id="31012225"/>
<dbReference type="Proteomes" id="UP000183809">
    <property type="component" value="Unassembled WGS sequence"/>
</dbReference>
<dbReference type="EMBL" id="MNUE01000019">
    <property type="protein sequence ID" value="OJD34986.1"/>
    <property type="molecule type" value="Genomic_DNA"/>
</dbReference>
<evidence type="ECO:0000313" key="3">
    <source>
        <dbReference type="Proteomes" id="UP000183809"/>
    </source>
</evidence>
<evidence type="ECO:0000313" key="2">
    <source>
        <dbReference type="EMBL" id="OJD34986.1"/>
    </source>
</evidence>
<organism evidence="2 3">
    <name type="scientific">Diplodia corticola</name>
    <dbReference type="NCBI Taxonomy" id="236234"/>
    <lineage>
        <taxon>Eukaryota</taxon>
        <taxon>Fungi</taxon>
        <taxon>Dikarya</taxon>
        <taxon>Ascomycota</taxon>
        <taxon>Pezizomycotina</taxon>
        <taxon>Dothideomycetes</taxon>
        <taxon>Dothideomycetes incertae sedis</taxon>
        <taxon>Botryosphaeriales</taxon>
        <taxon>Botryosphaeriaceae</taxon>
        <taxon>Diplodia</taxon>
    </lineage>
</organism>